<evidence type="ECO:0000313" key="1">
    <source>
        <dbReference type="EMBL" id="OEH75408.1"/>
    </source>
</evidence>
<dbReference type="Proteomes" id="UP000095192">
    <property type="component" value="Unassembled WGS sequence"/>
</dbReference>
<evidence type="ECO:0000313" key="2">
    <source>
        <dbReference type="Proteomes" id="UP000095192"/>
    </source>
</evidence>
<gene>
    <name evidence="1" type="ORF">cyc_03564</name>
</gene>
<reference evidence="1 2" key="1">
    <citation type="journal article" date="2016" name="BMC Genomics">
        <title>Comparative genomics reveals Cyclospora cayetanensis possesses coccidia-like metabolism and invasion components but unique surface antigens.</title>
        <authorList>
            <person name="Liu S."/>
            <person name="Wang L."/>
            <person name="Zheng H."/>
            <person name="Xu Z."/>
            <person name="Roellig D.M."/>
            <person name="Li N."/>
            <person name="Frace M.A."/>
            <person name="Tang K."/>
            <person name="Arrowood M.J."/>
            <person name="Moss D.M."/>
            <person name="Zhang L."/>
            <person name="Feng Y."/>
            <person name="Xiao L."/>
        </authorList>
    </citation>
    <scope>NUCLEOTIDE SEQUENCE [LARGE SCALE GENOMIC DNA]</scope>
    <source>
        <strain evidence="1 2">CHN_HEN01</strain>
    </source>
</reference>
<proteinExistence type="predicted"/>
<dbReference type="InParanoid" id="A0A1D3CW20"/>
<accession>A0A1D3CW20</accession>
<protein>
    <submittedName>
        <fullName evidence="1">Uncharacterized protein</fullName>
    </submittedName>
</protein>
<dbReference type="EMBL" id="JROU02001731">
    <property type="protein sequence ID" value="OEH75408.1"/>
    <property type="molecule type" value="Genomic_DNA"/>
</dbReference>
<organism evidence="1 2">
    <name type="scientific">Cyclospora cayetanensis</name>
    <dbReference type="NCBI Taxonomy" id="88456"/>
    <lineage>
        <taxon>Eukaryota</taxon>
        <taxon>Sar</taxon>
        <taxon>Alveolata</taxon>
        <taxon>Apicomplexa</taxon>
        <taxon>Conoidasida</taxon>
        <taxon>Coccidia</taxon>
        <taxon>Eucoccidiorida</taxon>
        <taxon>Eimeriorina</taxon>
        <taxon>Eimeriidae</taxon>
        <taxon>Cyclospora</taxon>
    </lineage>
</organism>
<dbReference type="VEuPathDB" id="ToxoDB:cyc_03564"/>
<sequence length="79" mass="8563">MIEVFFRHTVRILCPGAQQLAHQPTLEPCCPIVPRGLKRAFELIKIRWSDTGSGLENGATDHDAITQPTAAAHACGAAR</sequence>
<keyword evidence="2" id="KW-1185">Reference proteome</keyword>
<name>A0A1D3CW20_9EIME</name>
<comment type="caution">
    <text evidence="1">The sequence shown here is derived from an EMBL/GenBank/DDBJ whole genome shotgun (WGS) entry which is preliminary data.</text>
</comment>
<dbReference type="AlphaFoldDB" id="A0A1D3CW20"/>